<proteinExistence type="predicted"/>
<evidence type="ECO:0000313" key="2">
    <source>
        <dbReference type="EMBL" id="PHJ22387.1"/>
    </source>
</evidence>
<evidence type="ECO:0000313" key="3">
    <source>
        <dbReference type="Proteomes" id="UP000221165"/>
    </source>
</evidence>
<reference evidence="2 3" key="1">
    <citation type="journal article" date="2017" name="Int. J. Parasitol.">
        <title>The genome of the protozoan parasite Cystoisospora suis and a reverse vaccinology approach to identify vaccine candidates.</title>
        <authorList>
            <person name="Palmieri N."/>
            <person name="Shrestha A."/>
            <person name="Ruttkowski B."/>
            <person name="Beck T."/>
            <person name="Vogl C."/>
            <person name="Tomley F."/>
            <person name="Blake D.P."/>
            <person name="Joachim A."/>
        </authorList>
    </citation>
    <scope>NUCLEOTIDE SEQUENCE [LARGE SCALE GENOMIC DNA]</scope>
    <source>
        <strain evidence="2 3">Wien I</strain>
    </source>
</reference>
<protein>
    <submittedName>
        <fullName evidence="2">Uncharacterized protein</fullName>
    </submittedName>
</protein>
<keyword evidence="1" id="KW-0175">Coiled coil</keyword>
<accession>A0A2C6KZL8</accession>
<keyword evidence="3" id="KW-1185">Reference proteome</keyword>
<name>A0A2C6KZL8_9APIC</name>
<sequence>MGGQPSKDQSVTDHLRDQAKFIKKIQEYLQKLEKMFLEWEKSHRAMSRAIDSFFLPGSTYRDPAVGIIQRMVCQSSSSCSPSSLLLSTLLFSLIHKHTLLFASAVGRFFPSPSVCLPFFSRRIASSSSVRLRLFLCMQPQIVAVERTAADLLKKAKSLERLMKERDELSRKVTSCSQRVDKLKKKEMRNPTPKLQSNVQEAETKLNAVTSQFKLKELEAQ</sequence>
<dbReference type="AlphaFoldDB" id="A0A2C6KZL8"/>
<dbReference type="RefSeq" id="XP_067924064.1">
    <property type="nucleotide sequence ID" value="XM_068063970.1"/>
</dbReference>
<dbReference type="VEuPathDB" id="ToxoDB:CSUI_003775"/>
<feature type="coiled-coil region" evidence="1">
    <location>
        <begin position="141"/>
        <end position="218"/>
    </location>
</feature>
<comment type="caution">
    <text evidence="2">The sequence shown here is derived from an EMBL/GenBank/DDBJ whole genome shotgun (WGS) entry which is preliminary data.</text>
</comment>
<evidence type="ECO:0000256" key="1">
    <source>
        <dbReference type="SAM" id="Coils"/>
    </source>
</evidence>
<organism evidence="2 3">
    <name type="scientific">Cystoisospora suis</name>
    <dbReference type="NCBI Taxonomy" id="483139"/>
    <lineage>
        <taxon>Eukaryota</taxon>
        <taxon>Sar</taxon>
        <taxon>Alveolata</taxon>
        <taxon>Apicomplexa</taxon>
        <taxon>Conoidasida</taxon>
        <taxon>Coccidia</taxon>
        <taxon>Eucoccidiorida</taxon>
        <taxon>Eimeriorina</taxon>
        <taxon>Sarcocystidae</taxon>
        <taxon>Cystoisospora</taxon>
    </lineage>
</organism>
<dbReference type="GeneID" id="94427181"/>
<dbReference type="EMBL" id="MIGC01001699">
    <property type="protein sequence ID" value="PHJ22387.1"/>
    <property type="molecule type" value="Genomic_DNA"/>
</dbReference>
<gene>
    <name evidence="2" type="ORF">CSUI_003775</name>
</gene>
<dbReference type="Proteomes" id="UP000221165">
    <property type="component" value="Unassembled WGS sequence"/>
</dbReference>
<dbReference type="OrthoDB" id="328952at2759"/>